<gene>
    <name evidence="4" type="primary">ppx</name>
    <name evidence="4" type="ORF">AXFE_02330</name>
</gene>
<reference evidence="4 5" key="1">
    <citation type="submission" date="2015-01" db="EMBL/GenBank/DDBJ databases">
        <title>Draft genome of the acidophilic iron oxidizer Acidithrix ferrooxidans strain Py-F3.</title>
        <authorList>
            <person name="Poehlein A."/>
            <person name="Eisen S."/>
            <person name="Schloemann M."/>
            <person name="Johnson B.D."/>
            <person name="Daniel R."/>
            <person name="Muehling M."/>
        </authorList>
    </citation>
    <scope>NUCLEOTIDE SEQUENCE [LARGE SCALE GENOMIC DNA]</scope>
    <source>
        <strain evidence="4 5">Py-F3</strain>
    </source>
</reference>
<dbReference type="PATRIC" id="fig|1280514.3.peg.329"/>
<comment type="similarity">
    <text evidence="1">Belongs to the GppA/Ppx family.</text>
</comment>
<dbReference type="InterPro" id="IPR048950">
    <property type="entry name" value="Ppx_GppA_C"/>
</dbReference>
<dbReference type="Gene3D" id="3.30.420.40">
    <property type="match status" value="1"/>
</dbReference>
<dbReference type="InterPro" id="IPR050273">
    <property type="entry name" value="GppA/Ppx_hydrolase"/>
</dbReference>
<dbReference type="PANTHER" id="PTHR30005">
    <property type="entry name" value="EXOPOLYPHOSPHATASE"/>
    <property type="match status" value="1"/>
</dbReference>
<dbReference type="InterPro" id="IPR003607">
    <property type="entry name" value="HD/PDEase_dom"/>
</dbReference>
<keyword evidence="2 4" id="KW-0378">Hydrolase</keyword>
<dbReference type="EMBL" id="JXYS01000004">
    <property type="protein sequence ID" value="KJF18828.1"/>
    <property type="molecule type" value="Genomic_DNA"/>
</dbReference>
<dbReference type="AlphaFoldDB" id="A0A0D8HLP2"/>
<dbReference type="SUPFAM" id="SSF109604">
    <property type="entry name" value="HD-domain/PDEase-like"/>
    <property type="match status" value="1"/>
</dbReference>
<evidence type="ECO:0000313" key="4">
    <source>
        <dbReference type="EMBL" id="KJF18828.1"/>
    </source>
</evidence>
<sequence>MSEPSFLKINQIAPTENTGVIVAALDMGSNSFHLVVARGHGHNNFEVLLKEKVMMRLGDEVAQNKVISNESAKLIKETVATMASLASGVGASEMVALATAAFRDARNAGIIVDDLEETLGIKVSVISGQKEAELIWNALTHGVDFNGEMVIGADLGGGSMEITAGTQDALAYAKSFAVGVGRLTTQFSSSKAPSGIDSKSLRSHLEATLANELLTVKSEIVPTTLILSSGSFLNIARMALLRTSRAQWENTSINQAEIAISQLRSICSDLTKLDQKSRSKLYGIDEKRIDLLPAGAEVLGLLLDTLKPARVITSEWALREGIILRELSQRSETEFEGSPESIKLASLTSVAARYGWNEGHSRQVANLGLEIFDQTKGLHNLGDSDRELLYLAALVHDIGEYISVEGHDRHGAYLLENSRLPGFNKDERNELLSIVRYHRRGTPKSDYGPFGELTKARAIVVTKLAAILRLGDALDRSHSRIVEKCRIVTNSTQVLLFVTSPTKIELEEYGLRRKRQLFEDTFNREVHLIQE</sequence>
<comment type="caution">
    <text evidence="4">The sequence shown here is derived from an EMBL/GenBank/DDBJ whole genome shotgun (WGS) entry which is preliminary data.</text>
</comment>
<dbReference type="GO" id="GO:0004309">
    <property type="term" value="F:exopolyphosphatase activity"/>
    <property type="evidence" value="ECO:0007669"/>
    <property type="project" value="UniProtKB-EC"/>
</dbReference>
<dbReference type="OrthoDB" id="9793035at2"/>
<dbReference type="RefSeq" id="WP_052604062.1">
    <property type="nucleotide sequence ID" value="NZ_JXYS01000004.1"/>
</dbReference>
<name>A0A0D8HLP2_9ACTN</name>
<feature type="domain" description="HD/PDEase" evidence="3">
    <location>
        <begin position="353"/>
        <end position="486"/>
    </location>
</feature>
<evidence type="ECO:0000256" key="2">
    <source>
        <dbReference type="ARBA" id="ARBA00022801"/>
    </source>
</evidence>
<dbReference type="Gene3D" id="1.10.3210.10">
    <property type="entry name" value="Hypothetical protein af1432"/>
    <property type="match status" value="1"/>
</dbReference>
<dbReference type="Proteomes" id="UP000032360">
    <property type="component" value="Unassembled WGS sequence"/>
</dbReference>
<dbReference type="CDD" id="cd00077">
    <property type="entry name" value="HDc"/>
    <property type="match status" value="1"/>
</dbReference>
<dbReference type="SUPFAM" id="SSF53067">
    <property type="entry name" value="Actin-like ATPase domain"/>
    <property type="match status" value="2"/>
</dbReference>
<dbReference type="InterPro" id="IPR003695">
    <property type="entry name" value="Ppx_GppA_N"/>
</dbReference>
<dbReference type="EC" id="3.6.1.11" evidence="4"/>
<dbReference type="PIRSF" id="PIRSF001267">
    <property type="entry name" value="Pyrophosphatase_GppA_Ppx"/>
    <property type="match status" value="1"/>
</dbReference>
<dbReference type="SMART" id="SM00471">
    <property type="entry name" value="HDc"/>
    <property type="match status" value="1"/>
</dbReference>
<dbReference type="InterPro" id="IPR043129">
    <property type="entry name" value="ATPase_NBD"/>
</dbReference>
<dbReference type="Pfam" id="PF02541">
    <property type="entry name" value="Ppx-GppA"/>
    <property type="match status" value="1"/>
</dbReference>
<evidence type="ECO:0000256" key="1">
    <source>
        <dbReference type="ARBA" id="ARBA00007125"/>
    </source>
</evidence>
<accession>A0A0D8HLP2</accession>
<dbReference type="Gene3D" id="3.30.420.150">
    <property type="entry name" value="Exopolyphosphatase. Domain 2"/>
    <property type="match status" value="1"/>
</dbReference>
<protein>
    <submittedName>
        <fullName evidence="4">Exopolyphosphatase</fullName>
        <ecNumber evidence="4">3.6.1.11</ecNumber>
    </submittedName>
</protein>
<dbReference type="InterPro" id="IPR030673">
    <property type="entry name" value="PyroPPase_GppA_Ppx"/>
</dbReference>
<dbReference type="CDD" id="cd24056">
    <property type="entry name" value="ASKHA_NBD_MtPPX1-like"/>
    <property type="match status" value="1"/>
</dbReference>
<evidence type="ECO:0000313" key="5">
    <source>
        <dbReference type="Proteomes" id="UP000032360"/>
    </source>
</evidence>
<keyword evidence="5" id="KW-1185">Reference proteome</keyword>
<dbReference type="STRING" id="1280514.AXFE_02330"/>
<organism evidence="4 5">
    <name type="scientific">Acidithrix ferrooxidans</name>
    <dbReference type="NCBI Taxonomy" id="1280514"/>
    <lineage>
        <taxon>Bacteria</taxon>
        <taxon>Bacillati</taxon>
        <taxon>Actinomycetota</taxon>
        <taxon>Acidimicrobiia</taxon>
        <taxon>Acidimicrobiales</taxon>
        <taxon>Acidimicrobiaceae</taxon>
        <taxon>Acidithrix</taxon>
    </lineage>
</organism>
<evidence type="ECO:0000259" key="3">
    <source>
        <dbReference type="SMART" id="SM00471"/>
    </source>
</evidence>
<proteinExistence type="inferred from homology"/>
<dbReference type="Pfam" id="PF21447">
    <property type="entry name" value="Ppx-GppA_III"/>
    <property type="match status" value="1"/>
</dbReference>
<dbReference type="PANTHER" id="PTHR30005:SF0">
    <property type="entry name" value="RETROGRADE REGULATION PROTEIN 2"/>
    <property type="match status" value="1"/>
</dbReference>